<dbReference type="EC" id="2.7.7.49" evidence="2"/>
<dbReference type="SUPFAM" id="SSF56672">
    <property type="entry name" value="DNA/RNA polymerases"/>
    <property type="match status" value="1"/>
</dbReference>
<keyword evidence="2" id="KW-0548">Nucleotidyltransferase</keyword>
<dbReference type="PANTHER" id="PTHR34047:SF8">
    <property type="entry name" value="PROTEIN YKFC"/>
    <property type="match status" value="1"/>
</dbReference>
<organism evidence="2">
    <name type="scientific">human gut metagenome</name>
    <dbReference type="NCBI Taxonomy" id="408170"/>
    <lineage>
        <taxon>unclassified sequences</taxon>
        <taxon>metagenomes</taxon>
        <taxon>organismal metagenomes</taxon>
    </lineage>
</organism>
<dbReference type="PROSITE" id="PS50878">
    <property type="entry name" value="RT_POL"/>
    <property type="match status" value="1"/>
</dbReference>
<evidence type="ECO:0000313" key="2">
    <source>
        <dbReference type="EMBL" id="EKC59238.1"/>
    </source>
</evidence>
<dbReference type="Pfam" id="PF00078">
    <property type="entry name" value="RVT_1"/>
    <property type="match status" value="1"/>
</dbReference>
<dbReference type="GO" id="GO:0003964">
    <property type="term" value="F:RNA-directed DNA polymerase activity"/>
    <property type="evidence" value="ECO:0007669"/>
    <property type="project" value="UniProtKB-KW"/>
</dbReference>
<dbReference type="AlphaFoldDB" id="K1SNR9"/>
<dbReference type="CDD" id="cd01651">
    <property type="entry name" value="RT_G2_intron"/>
    <property type="match status" value="1"/>
</dbReference>
<dbReference type="EMBL" id="AJWZ01006630">
    <property type="protein sequence ID" value="EKC59238.1"/>
    <property type="molecule type" value="Genomic_DNA"/>
</dbReference>
<proteinExistence type="predicted"/>
<keyword evidence="2" id="KW-0695">RNA-directed DNA polymerase</keyword>
<feature type="non-terminal residue" evidence="2">
    <location>
        <position position="195"/>
    </location>
</feature>
<protein>
    <submittedName>
        <fullName evidence="2">RNA-directed DNA polymerase (Reverse transcriptase)</fullName>
        <ecNumber evidence="2">2.7.7.49</ecNumber>
    </submittedName>
</protein>
<evidence type="ECO:0000259" key="1">
    <source>
        <dbReference type="PROSITE" id="PS50878"/>
    </source>
</evidence>
<name>K1SNR9_9ZZZZ</name>
<keyword evidence="2" id="KW-0808">Transferase</keyword>
<dbReference type="InterPro" id="IPR051083">
    <property type="entry name" value="GrpII_Intron_Splice-Mob/Def"/>
</dbReference>
<comment type="caution">
    <text evidence="2">The sequence shown here is derived from an EMBL/GenBank/DDBJ whole genome shotgun (WGS) entry which is preliminary data.</text>
</comment>
<dbReference type="InterPro" id="IPR043502">
    <property type="entry name" value="DNA/RNA_pol_sf"/>
</dbReference>
<sequence length="195" mass="22586">MQTNNSKEKVRQLQNKLYLTAKKCDSRRFHALYDKVYRDDVLFEAWKRVKANKGSSGVDGIGIEDIEEMGIEKYLSEIKSELMDGKYKPSPVKRVMIPKPDGSERPLGIPTVKDRIVQMATKIAIEPVFEADFRDCSYGFRPKRSARQALEVVRKACNNKGYYVVDADIEKFFDNVNQDKLMKLVEQRISDRRIL</sequence>
<dbReference type="PANTHER" id="PTHR34047">
    <property type="entry name" value="NUCLEAR INTRON MATURASE 1, MITOCHONDRIAL-RELATED"/>
    <property type="match status" value="1"/>
</dbReference>
<dbReference type="InterPro" id="IPR000477">
    <property type="entry name" value="RT_dom"/>
</dbReference>
<reference evidence="2" key="1">
    <citation type="journal article" date="2013" name="Environ. Microbiol.">
        <title>Microbiota from the distal guts of lean and obese adolescents exhibit partial functional redundancy besides clear differences in community structure.</title>
        <authorList>
            <person name="Ferrer M."/>
            <person name="Ruiz A."/>
            <person name="Lanza F."/>
            <person name="Haange S.B."/>
            <person name="Oberbach A."/>
            <person name="Till H."/>
            <person name="Bargiela R."/>
            <person name="Campoy C."/>
            <person name="Segura M.T."/>
            <person name="Richter M."/>
            <person name="von Bergen M."/>
            <person name="Seifert J."/>
            <person name="Suarez A."/>
        </authorList>
    </citation>
    <scope>NUCLEOTIDE SEQUENCE</scope>
</reference>
<gene>
    <name evidence="2" type="ORF">OBE_09600</name>
</gene>
<accession>K1SNR9</accession>
<feature type="domain" description="Reverse transcriptase" evidence="1">
    <location>
        <begin position="78"/>
        <end position="195"/>
    </location>
</feature>